<dbReference type="AlphaFoldDB" id="A0A1E1M969"/>
<evidence type="ECO:0000313" key="2">
    <source>
        <dbReference type="Proteomes" id="UP000177625"/>
    </source>
</evidence>
<dbReference type="EMBL" id="FJVC01000217">
    <property type="protein sequence ID" value="CZT45639.1"/>
    <property type="molecule type" value="Genomic_DNA"/>
</dbReference>
<protein>
    <submittedName>
        <fullName evidence="1">Uncharacterized protein</fullName>
    </submittedName>
</protein>
<evidence type="ECO:0000313" key="1">
    <source>
        <dbReference type="EMBL" id="CZT45639.1"/>
    </source>
</evidence>
<organism evidence="1 2">
    <name type="scientific">Rhynchosporium secalis</name>
    <name type="common">Barley scald fungus</name>
    <dbReference type="NCBI Taxonomy" id="38038"/>
    <lineage>
        <taxon>Eukaryota</taxon>
        <taxon>Fungi</taxon>
        <taxon>Dikarya</taxon>
        <taxon>Ascomycota</taxon>
        <taxon>Pezizomycotina</taxon>
        <taxon>Leotiomycetes</taxon>
        <taxon>Helotiales</taxon>
        <taxon>Ploettnerulaceae</taxon>
        <taxon>Rhynchosporium</taxon>
    </lineage>
</organism>
<name>A0A1E1M969_RHYSE</name>
<accession>A0A1E1M969</accession>
<gene>
    <name evidence="1" type="ORF">RSE6_05968</name>
</gene>
<dbReference type="Proteomes" id="UP000177625">
    <property type="component" value="Unassembled WGS sequence"/>
</dbReference>
<proteinExistence type="predicted"/>
<sequence length="194" mass="22518">MPHQPTETKSTTSLSLFEADPEDHQVWRWRRSPKIGKTKDNGDLQKCYEAMPKGMYTRNRHTKEEFLDLVTGQRPKFLNPYDVESIFAPKHRTKKEIRGSKSVRRRRLISGDTSLRKNTSTQNKPTVDSQVVGMQHDILQTEDWSKTYQTSTCIRQGKEIVDDDDDWEDVSFEHDTLGTGNNPVIAYDDDFILI</sequence>
<keyword evidence="2" id="KW-1185">Reference proteome</keyword>
<reference evidence="2" key="1">
    <citation type="submission" date="2016-03" db="EMBL/GenBank/DDBJ databases">
        <authorList>
            <person name="Guldener U."/>
        </authorList>
    </citation>
    <scope>NUCLEOTIDE SEQUENCE [LARGE SCALE GENOMIC DNA]</scope>
</reference>